<feature type="compositionally biased region" description="Basic and acidic residues" evidence="1">
    <location>
        <begin position="97"/>
        <end position="109"/>
    </location>
</feature>
<feature type="compositionally biased region" description="Acidic residues" evidence="1">
    <location>
        <begin position="128"/>
        <end position="138"/>
    </location>
</feature>
<proteinExistence type="predicted"/>
<gene>
    <name evidence="2" type="ORF">M422DRAFT_180530</name>
</gene>
<sequence>MKKGFDDETLAFLLLHSLPKNSTWENFTAFVLGSLPDGDVLSFRTVSNRLTAEDVRHSSNAGIESEAVLKSADKWCSHHNSASHNTDDCFTLKKMKQEEEKGGKSSVDKRKLKNRGHEKAHKAKGESEYDSDTSESDEEQAHVTTTLKRCIGAYLGGNLENHPNDILMDSGASTSMTPNREWFHSLFWG</sequence>
<dbReference type="HOGENOM" id="CLU_090729_0_0_1"/>
<dbReference type="Proteomes" id="UP000054279">
    <property type="component" value="Unassembled WGS sequence"/>
</dbReference>
<organism evidence="2 3">
    <name type="scientific">Sphaerobolus stellatus (strain SS14)</name>
    <dbReference type="NCBI Taxonomy" id="990650"/>
    <lineage>
        <taxon>Eukaryota</taxon>
        <taxon>Fungi</taxon>
        <taxon>Dikarya</taxon>
        <taxon>Basidiomycota</taxon>
        <taxon>Agaricomycotina</taxon>
        <taxon>Agaricomycetes</taxon>
        <taxon>Phallomycetidae</taxon>
        <taxon>Geastrales</taxon>
        <taxon>Sphaerobolaceae</taxon>
        <taxon>Sphaerobolus</taxon>
    </lineage>
</organism>
<evidence type="ECO:0000313" key="2">
    <source>
        <dbReference type="EMBL" id="KIJ35534.1"/>
    </source>
</evidence>
<dbReference type="EMBL" id="KN837187">
    <property type="protein sequence ID" value="KIJ35534.1"/>
    <property type="molecule type" value="Genomic_DNA"/>
</dbReference>
<keyword evidence="3" id="KW-1185">Reference proteome</keyword>
<feature type="region of interest" description="Disordered" evidence="1">
    <location>
        <begin position="97"/>
        <end position="141"/>
    </location>
</feature>
<protein>
    <submittedName>
        <fullName evidence="2">Uncharacterized protein</fullName>
    </submittedName>
</protein>
<reference evidence="2 3" key="1">
    <citation type="submission" date="2014-06" db="EMBL/GenBank/DDBJ databases">
        <title>Evolutionary Origins and Diversification of the Mycorrhizal Mutualists.</title>
        <authorList>
            <consortium name="DOE Joint Genome Institute"/>
            <consortium name="Mycorrhizal Genomics Consortium"/>
            <person name="Kohler A."/>
            <person name="Kuo A."/>
            <person name="Nagy L.G."/>
            <person name="Floudas D."/>
            <person name="Copeland A."/>
            <person name="Barry K.W."/>
            <person name="Cichocki N."/>
            <person name="Veneault-Fourrey C."/>
            <person name="LaButti K."/>
            <person name="Lindquist E.A."/>
            <person name="Lipzen A."/>
            <person name="Lundell T."/>
            <person name="Morin E."/>
            <person name="Murat C."/>
            <person name="Riley R."/>
            <person name="Ohm R."/>
            <person name="Sun H."/>
            <person name="Tunlid A."/>
            <person name="Henrissat B."/>
            <person name="Grigoriev I.V."/>
            <person name="Hibbett D.S."/>
            <person name="Martin F."/>
        </authorList>
    </citation>
    <scope>NUCLEOTIDE SEQUENCE [LARGE SCALE GENOMIC DNA]</scope>
    <source>
        <strain evidence="2 3">SS14</strain>
    </source>
</reference>
<dbReference type="AlphaFoldDB" id="A0A0C9UKY1"/>
<accession>A0A0C9UKY1</accession>
<feature type="compositionally biased region" description="Basic residues" evidence="1">
    <location>
        <begin position="110"/>
        <end position="122"/>
    </location>
</feature>
<evidence type="ECO:0000256" key="1">
    <source>
        <dbReference type="SAM" id="MobiDB-lite"/>
    </source>
</evidence>
<name>A0A0C9UKY1_SPHS4</name>
<evidence type="ECO:0000313" key="3">
    <source>
        <dbReference type="Proteomes" id="UP000054279"/>
    </source>
</evidence>